<keyword evidence="2 7" id="KW-0812">Transmembrane</keyword>
<keyword evidence="9" id="KW-1185">Reference proteome</keyword>
<dbReference type="CDD" id="cd06462">
    <property type="entry name" value="Peptidase_S24_S26"/>
    <property type="match status" value="1"/>
</dbReference>
<dbReference type="InterPro" id="IPR036286">
    <property type="entry name" value="LexA/Signal_pep-like_sf"/>
</dbReference>
<dbReference type="SUPFAM" id="SSF51306">
    <property type="entry name" value="LexA/Signal peptidase"/>
    <property type="match status" value="1"/>
</dbReference>
<organism evidence="8 9">
    <name type="scientific">Cellulomonas fengjieae</name>
    <dbReference type="NCBI Taxonomy" id="2819978"/>
    <lineage>
        <taxon>Bacteria</taxon>
        <taxon>Bacillati</taxon>
        <taxon>Actinomycetota</taxon>
        <taxon>Actinomycetes</taxon>
        <taxon>Micrococcales</taxon>
        <taxon>Cellulomonadaceae</taxon>
        <taxon>Cellulomonas</taxon>
    </lineage>
</organism>
<keyword evidence="4 7" id="KW-0472">Membrane</keyword>
<name>A0ABS3SCM0_9CELL</name>
<evidence type="ECO:0000313" key="8">
    <source>
        <dbReference type="EMBL" id="MBO3083074.1"/>
    </source>
</evidence>
<evidence type="ECO:0000256" key="2">
    <source>
        <dbReference type="ARBA" id="ARBA00022692"/>
    </source>
</evidence>
<proteinExistence type="predicted"/>
<gene>
    <name evidence="8" type="ORF">J4035_00335</name>
</gene>
<comment type="subcellular location">
    <subcellularLocation>
        <location evidence="1">Membrane</location>
    </subcellularLocation>
</comment>
<feature type="region of interest" description="Disordered" evidence="6">
    <location>
        <begin position="170"/>
        <end position="202"/>
    </location>
</feature>
<dbReference type="Proteomes" id="UP000678317">
    <property type="component" value="Unassembled WGS sequence"/>
</dbReference>
<feature type="compositionally biased region" description="Basic and acidic residues" evidence="6">
    <location>
        <begin position="180"/>
        <end position="191"/>
    </location>
</feature>
<protein>
    <recommendedName>
        <fullName evidence="5">Signal peptidase I</fullName>
        <ecNumber evidence="5">3.4.21.89</ecNumber>
    </recommendedName>
</protein>
<evidence type="ECO:0000256" key="5">
    <source>
        <dbReference type="NCBIfam" id="TIGR02228"/>
    </source>
</evidence>
<dbReference type="GO" id="GO:0009003">
    <property type="term" value="F:signal peptidase activity"/>
    <property type="evidence" value="ECO:0007669"/>
    <property type="project" value="UniProtKB-EC"/>
</dbReference>
<keyword evidence="8" id="KW-0378">Hydrolase</keyword>
<dbReference type="PANTHER" id="PTHR10806:SF6">
    <property type="entry name" value="SIGNAL PEPTIDASE COMPLEX CATALYTIC SUBUNIT SEC11"/>
    <property type="match status" value="1"/>
</dbReference>
<dbReference type="EMBL" id="JAGFBM010000001">
    <property type="protein sequence ID" value="MBO3083074.1"/>
    <property type="molecule type" value="Genomic_DNA"/>
</dbReference>
<dbReference type="NCBIfam" id="TIGR02228">
    <property type="entry name" value="sigpep_I_arch"/>
    <property type="match status" value="1"/>
</dbReference>
<evidence type="ECO:0000313" key="9">
    <source>
        <dbReference type="Proteomes" id="UP000678317"/>
    </source>
</evidence>
<feature type="transmembrane region" description="Helical" evidence="7">
    <location>
        <begin position="17"/>
        <end position="41"/>
    </location>
</feature>
<evidence type="ECO:0000256" key="3">
    <source>
        <dbReference type="ARBA" id="ARBA00022989"/>
    </source>
</evidence>
<dbReference type="EC" id="3.4.21.89" evidence="5"/>
<reference evidence="8 9" key="1">
    <citation type="submission" date="2021-03" db="EMBL/GenBank/DDBJ databases">
        <title>novel species in genus Cellulomonas.</title>
        <authorList>
            <person name="Zhang G."/>
        </authorList>
    </citation>
    <scope>NUCLEOTIDE SEQUENCE [LARGE SCALE GENOMIC DNA]</scope>
    <source>
        <strain evidence="9">zg-ZUI188</strain>
    </source>
</reference>
<keyword evidence="3 7" id="KW-1133">Transmembrane helix</keyword>
<dbReference type="InterPro" id="IPR001733">
    <property type="entry name" value="Peptidase_S26B"/>
</dbReference>
<sequence length="202" mass="20991">MAGRVVAVRVLRTAADVLVWALAVLGVFSLGVWGATALGLIQPLVVVSGSMEPEIKTGDLLVAMPVPVEDVEVGDVLSLRNDVTDRLVTHRVIEVAQHDDGSWHVRMQGDANDSPDAGEYVVTDDTVLAPSWQISGAGAALMRLTDPSVAVPLLIGVAAILALSLMPRPGSGPTGGQQDVAHEPQDDDAARHLAVASSRSAS</sequence>
<dbReference type="PANTHER" id="PTHR10806">
    <property type="entry name" value="SIGNAL PEPTIDASE COMPLEX CATALYTIC SUBUNIT SEC11"/>
    <property type="match status" value="1"/>
</dbReference>
<evidence type="ECO:0000256" key="7">
    <source>
        <dbReference type="SAM" id="Phobius"/>
    </source>
</evidence>
<dbReference type="RefSeq" id="WP_208288130.1">
    <property type="nucleotide sequence ID" value="NZ_CP074404.1"/>
</dbReference>
<evidence type="ECO:0000256" key="6">
    <source>
        <dbReference type="SAM" id="MobiDB-lite"/>
    </source>
</evidence>
<accession>A0ABS3SCM0</accession>
<evidence type="ECO:0000256" key="4">
    <source>
        <dbReference type="ARBA" id="ARBA00023136"/>
    </source>
</evidence>
<evidence type="ECO:0000256" key="1">
    <source>
        <dbReference type="ARBA" id="ARBA00004370"/>
    </source>
</evidence>
<comment type="caution">
    <text evidence="8">The sequence shown here is derived from an EMBL/GenBank/DDBJ whole genome shotgun (WGS) entry which is preliminary data.</text>
</comment>